<comment type="caution">
    <text evidence="2">The sequence shown here is derived from an EMBL/GenBank/DDBJ whole genome shotgun (WGS) entry which is preliminary data.</text>
</comment>
<evidence type="ECO:0000313" key="2">
    <source>
        <dbReference type="EMBL" id="GBL72892.1"/>
    </source>
</evidence>
<evidence type="ECO:0000313" key="3">
    <source>
        <dbReference type="EMBL" id="GBM35436.1"/>
    </source>
</evidence>
<feature type="coiled-coil region" evidence="1">
    <location>
        <begin position="119"/>
        <end position="170"/>
    </location>
</feature>
<proteinExistence type="predicted"/>
<organism evidence="2 4">
    <name type="scientific">Araneus ventricosus</name>
    <name type="common">Orbweaver spider</name>
    <name type="synonym">Epeira ventricosa</name>
    <dbReference type="NCBI Taxonomy" id="182803"/>
    <lineage>
        <taxon>Eukaryota</taxon>
        <taxon>Metazoa</taxon>
        <taxon>Ecdysozoa</taxon>
        <taxon>Arthropoda</taxon>
        <taxon>Chelicerata</taxon>
        <taxon>Arachnida</taxon>
        <taxon>Araneae</taxon>
        <taxon>Araneomorphae</taxon>
        <taxon>Entelegynae</taxon>
        <taxon>Araneoidea</taxon>
        <taxon>Araneidae</taxon>
        <taxon>Araneus</taxon>
    </lineage>
</organism>
<evidence type="ECO:0000256" key="1">
    <source>
        <dbReference type="SAM" id="Coils"/>
    </source>
</evidence>
<keyword evidence="1" id="KW-0175">Coiled coil</keyword>
<accession>A0A4Y1ZZH6</accession>
<keyword evidence="4" id="KW-1185">Reference proteome</keyword>
<sequence length="189" mass="22327">MASLRNTYYRTCLSLKKLKIVCPLCNISLKFGDFHRKHVFRVHNLKRTESVICFGDFEWRVGHKLKNSNLKHVIACIKTFRQTNTPRRESVNSNSSEFRMNSPIEENSSMQDIDPEFRIDGLSKTVQNLENEHLNSQREISECQRQLTDLQNELLDIRNKLEQLERESQQRKPQKFMSRCNVTNVNNKV</sequence>
<name>A0A4Y1ZZH6_ARAVE</name>
<reference evidence="2 4" key="1">
    <citation type="journal article" date="2019" name="Sci. Rep.">
        <title>Orb-weaving spider Araneus ventricosus genome elucidates the spidroin gene catalogue.</title>
        <authorList>
            <person name="Kono N."/>
            <person name="Nakamura H."/>
            <person name="Ohtoshi R."/>
            <person name="Moran D.A.P."/>
            <person name="Shinohara A."/>
            <person name="Yoshida Y."/>
            <person name="Fujiwara M."/>
            <person name="Mori M."/>
            <person name="Tomita M."/>
            <person name="Arakawa K."/>
        </authorList>
    </citation>
    <scope>NUCLEOTIDE SEQUENCE [LARGE SCALE GENOMIC DNA]</scope>
</reference>
<dbReference type="EMBL" id="BGPR01079058">
    <property type="protein sequence ID" value="GBL72892.1"/>
    <property type="molecule type" value="Genomic_DNA"/>
</dbReference>
<evidence type="ECO:0000313" key="4">
    <source>
        <dbReference type="Proteomes" id="UP000499080"/>
    </source>
</evidence>
<gene>
    <name evidence="3" type="ORF">AVEN_100616_1</name>
    <name evidence="2" type="ORF">AVEN_126610_1</name>
</gene>
<dbReference type="Proteomes" id="UP000499080">
    <property type="component" value="Unassembled WGS sequence"/>
</dbReference>
<dbReference type="EMBL" id="BGPR01094621">
    <property type="protein sequence ID" value="GBM35436.1"/>
    <property type="molecule type" value="Genomic_DNA"/>
</dbReference>
<dbReference type="AlphaFoldDB" id="A0A4Y1ZZH6"/>
<protein>
    <submittedName>
        <fullName evidence="2">Uncharacterized protein</fullName>
    </submittedName>
</protein>